<gene>
    <name evidence="1" type="ORF">NK662_09610</name>
</gene>
<protein>
    <submittedName>
        <fullName evidence="1">YppF family protein</fullName>
    </submittedName>
</protein>
<dbReference type="RefSeq" id="WP_254758710.1">
    <property type="nucleotide sequence ID" value="NZ_JANCLT010000004.1"/>
</dbReference>
<name>A0AA41X8F4_9BACI</name>
<proteinExistence type="predicted"/>
<keyword evidence="2" id="KW-1185">Reference proteome</keyword>
<sequence length="69" mass="8118">MTLGELRRIFMSLKQYEPEDTNELLDFAQQRYLQGEICVLQYRNLIRELEAIGAKKPDYIVDGLVQRNA</sequence>
<organism evidence="1 2">
    <name type="scientific">Ectobacillus ponti</name>
    <dbReference type="NCBI Taxonomy" id="2961894"/>
    <lineage>
        <taxon>Bacteria</taxon>
        <taxon>Bacillati</taxon>
        <taxon>Bacillota</taxon>
        <taxon>Bacilli</taxon>
        <taxon>Bacillales</taxon>
        <taxon>Bacillaceae</taxon>
        <taxon>Ectobacillus</taxon>
    </lineage>
</organism>
<reference evidence="1" key="1">
    <citation type="submission" date="2022-07" db="EMBL/GenBank/DDBJ databases">
        <authorList>
            <person name="Li W.-J."/>
            <person name="Deng Q.-Q."/>
        </authorList>
    </citation>
    <scope>NUCLEOTIDE SEQUENCE</scope>
    <source>
        <strain evidence="1">SYSU M60031</strain>
    </source>
</reference>
<accession>A0AA41X8F4</accession>
<dbReference type="EMBL" id="JANCLT010000004">
    <property type="protein sequence ID" value="MCP8968795.1"/>
    <property type="molecule type" value="Genomic_DNA"/>
</dbReference>
<evidence type="ECO:0000313" key="1">
    <source>
        <dbReference type="EMBL" id="MCP8968795.1"/>
    </source>
</evidence>
<comment type="caution">
    <text evidence="1">The sequence shown here is derived from an EMBL/GenBank/DDBJ whole genome shotgun (WGS) entry which is preliminary data.</text>
</comment>
<dbReference type="Pfam" id="PF14178">
    <property type="entry name" value="YppF"/>
    <property type="match status" value="1"/>
</dbReference>
<evidence type="ECO:0000313" key="2">
    <source>
        <dbReference type="Proteomes" id="UP001156102"/>
    </source>
</evidence>
<dbReference type="InterPro" id="IPR025553">
    <property type="entry name" value="YppF"/>
</dbReference>
<dbReference type="Proteomes" id="UP001156102">
    <property type="component" value="Unassembled WGS sequence"/>
</dbReference>
<dbReference type="AlphaFoldDB" id="A0AA41X8F4"/>